<dbReference type="PROSITE" id="PS01116">
    <property type="entry name" value="XANTH_URACIL_PERMASE"/>
    <property type="match status" value="1"/>
</dbReference>
<organism evidence="9 10">
    <name type="scientific">Butyricimonas faecalis</name>
    <dbReference type="NCBI Taxonomy" id="2093856"/>
    <lineage>
        <taxon>Bacteria</taxon>
        <taxon>Pseudomonadati</taxon>
        <taxon>Bacteroidota</taxon>
        <taxon>Bacteroidia</taxon>
        <taxon>Bacteroidales</taxon>
        <taxon>Odoribacteraceae</taxon>
        <taxon>Butyricimonas</taxon>
    </lineage>
</organism>
<evidence type="ECO:0000256" key="6">
    <source>
        <dbReference type="ARBA" id="ARBA00022989"/>
    </source>
</evidence>
<dbReference type="InterPro" id="IPR006043">
    <property type="entry name" value="NCS2"/>
</dbReference>
<keyword evidence="5 8" id="KW-0812">Transmembrane</keyword>
<gene>
    <name evidence="9" type="ORF">D8S85_02125</name>
</gene>
<evidence type="ECO:0000256" key="5">
    <source>
        <dbReference type="ARBA" id="ARBA00022692"/>
    </source>
</evidence>
<dbReference type="NCBIfam" id="TIGR03173">
    <property type="entry name" value="pbuX"/>
    <property type="match status" value="1"/>
</dbReference>
<feature type="transmembrane region" description="Helical" evidence="8">
    <location>
        <begin position="27"/>
        <end position="52"/>
    </location>
</feature>
<dbReference type="EMBL" id="CP032819">
    <property type="protein sequence ID" value="AZS28464.1"/>
    <property type="molecule type" value="Genomic_DNA"/>
</dbReference>
<evidence type="ECO:0000313" key="10">
    <source>
        <dbReference type="Proteomes" id="UP000270673"/>
    </source>
</evidence>
<feature type="transmembrane region" description="Helical" evidence="8">
    <location>
        <begin position="331"/>
        <end position="353"/>
    </location>
</feature>
<evidence type="ECO:0000256" key="3">
    <source>
        <dbReference type="ARBA" id="ARBA00022448"/>
    </source>
</evidence>
<feature type="transmembrane region" description="Helical" evidence="8">
    <location>
        <begin position="58"/>
        <end position="76"/>
    </location>
</feature>
<keyword evidence="4" id="KW-1003">Cell membrane</keyword>
<proteinExistence type="inferred from homology"/>
<dbReference type="Proteomes" id="UP000270673">
    <property type="component" value="Chromosome"/>
</dbReference>
<keyword evidence="7 8" id="KW-0472">Membrane</keyword>
<dbReference type="NCBIfam" id="NF037981">
    <property type="entry name" value="NCS2_1"/>
    <property type="match status" value="1"/>
</dbReference>
<dbReference type="GO" id="GO:0005886">
    <property type="term" value="C:plasma membrane"/>
    <property type="evidence" value="ECO:0007669"/>
    <property type="project" value="UniProtKB-SubCell"/>
</dbReference>
<comment type="similarity">
    <text evidence="2">Belongs to the nucleobase:cation symporter-2 (NCS2) (TC 2.A.40) family.</text>
</comment>
<evidence type="ECO:0000256" key="2">
    <source>
        <dbReference type="ARBA" id="ARBA00008821"/>
    </source>
</evidence>
<feature type="transmembrane region" description="Helical" evidence="8">
    <location>
        <begin position="175"/>
        <end position="194"/>
    </location>
</feature>
<evidence type="ECO:0000313" key="9">
    <source>
        <dbReference type="EMBL" id="AZS28464.1"/>
    </source>
</evidence>
<feature type="transmembrane region" description="Helical" evidence="8">
    <location>
        <begin position="246"/>
        <end position="267"/>
    </location>
</feature>
<dbReference type="InterPro" id="IPR006042">
    <property type="entry name" value="Xan_ur_permease"/>
</dbReference>
<dbReference type="PANTHER" id="PTHR42810:SF2">
    <property type="entry name" value="PURINE PERMEASE C1399.01C-RELATED"/>
    <property type="match status" value="1"/>
</dbReference>
<feature type="transmembrane region" description="Helical" evidence="8">
    <location>
        <begin position="359"/>
        <end position="377"/>
    </location>
</feature>
<reference evidence="9 10" key="1">
    <citation type="submission" date="2018-10" db="EMBL/GenBank/DDBJ databases">
        <title>Butyricimonas faecalis sp. nov., isolated from human faeces and emended description of the genus Butyricimonas.</title>
        <authorList>
            <person name="Le Roy T."/>
            <person name="Van der Smissen P."/>
            <person name="Paquot A."/>
            <person name="Delzenne N."/>
            <person name="Muccioli G."/>
            <person name="Collet J.-F."/>
            <person name="Cani P.D."/>
        </authorList>
    </citation>
    <scope>NUCLEOTIDE SEQUENCE [LARGE SCALE GENOMIC DNA]</scope>
    <source>
        <strain evidence="9 10">H184</strain>
    </source>
</reference>
<dbReference type="OrthoDB" id="9805749at2"/>
<dbReference type="RefSeq" id="WP_106624582.1">
    <property type="nucleotide sequence ID" value="NZ_CP032819.1"/>
</dbReference>
<evidence type="ECO:0000256" key="8">
    <source>
        <dbReference type="SAM" id="Phobius"/>
    </source>
</evidence>
<feature type="transmembrane region" description="Helical" evidence="8">
    <location>
        <begin position="389"/>
        <end position="407"/>
    </location>
</feature>
<evidence type="ECO:0000256" key="4">
    <source>
        <dbReference type="ARBA" id="ARBA00022475"/>
    </source>
</evidence>
<feature type="transmembrane region" description="Helical" evidence="8">
    <location>
        <begin position="140"/>
        <end position="169"/>
    </location>
</feature>
<evidence type="ECO:0000256" key="7">
    <source>
        <dbReference type="ARBA" id="ARBA00023136"/>
    </source>
</evidence>
<feature type="transmembrane region" description="Helical" evidence="8">
    <location>
        <begin position="419"/>
        <end position="439"/>
    </location>
</feature>
<dbReference type="PANTHER" id="PTHR42810">
    <property type="entry name" value="PURINE PERMEASE C1399.01C-RELATED"/>
    <property type="match status" value="1"/>
</dbReference>
<keyword evidence="10" id="KW-1185">Reference proteome</keyword>
<keyword evidence="3" id="KW-0813">Transport</keyword>
<dbReference type="GO" id="GO:0042907">
    <property type="term" value="F:xanthine transmembrane transporter activity"/>
    <property type="evidence" value="ECO:0007669"/>
    <property type="project" value="TreeGrafter"/>
</dbReference>
<dbReference type="InterPro" id="IPR017588">
    <property type="entry name" value="UacT-like"/>
</dbReference>
<protein>
    <submittedName>
        <fullName evidence="9">Purine permease</fullName>
    </submittedName>
</protein>
<feature type="transmembrane region" description="Helical" evidence="8">
    <location>
        <begin position="109"/>
        <end position="128"/>
    </location>
</feature>
<comment type="subcellular location">
    <subcellularLocation>
        <location evidence="1">Cell membrane</location>
        <topology evidence="1">Multi-pass membrane protein</topology>
    </subcellularLocation>
</comment>
<feature type="transmembrane region" description="Helical" evidence="8">
    <location>
        <begin position="83"/>
        <end position="103"/>
    </location>
</feature>
<keyword evidence="6 8" id="KW-1133">Transmembrane helix</keyword>
<evidence type="ECO:0000256" key="1">
    <source>
        <dbReference type="ARBA" id="ARBA00004651"/>
    </source>
</evidence>
<dbReference type="NCBIfam" id="TIGR00801">
    <property type="entry name" value="ncs2"/>
    <property type="match status" value="1"/>
</dbReference>
<dbReference type="KEGG" id="buy:D8S85_02125"/>
<accession>A0A3S9VPJ9</accession>
<dbReference type="AlphaFoldDB" id="A0A3S9VPJ9"/>
<feature type="transmembrane region" description="Helical" evidence="8">
    <location>
        <begin position="206"/>
        <end position="226"/>
    </location>
</feature>
<sequence length="443" mass="46636">MNETTNCQVSSAIIYGIEDRPPFKEAFFAALQHLLAIFVAIITPPLIIAGALNLDLETTGFLVSMALFASGISTFIQCKRVGSIGTGLLCIQGTSFSFIGPIISTGLAGGLPLIFGVCMAGSVVEMLISRVLKYAKKVITPLVSGIVVTLIGMSLVKVGITACGGGVIAQENGTFGSFENLGLALLVLVLIIFFNRSNNKYLRMSSIVIGLVVGYVVAYFMGMIDFSSVQSYSGVNIPIPFKYGLAFSWSSFIAVGLIYMITAIEAYGDITANSMISGEPVEGEKFIKRASGGILADGFNSFLAGVFNSFPNSVFAQNNGMIQLTGVASRYVGYYIAAFLVILGLFPAVGLVFSLMPEPVLGGATLLMFGTVAAAGIRIIASQNINRKATLVIALSFSLGLSVEFIPEILNSCSDTIKNIFSSGITTGGLTAILSNVLIHVKE</sequence>
<name>A0A3S9VPJ9_9BACT</name>
<dbReference type="Pfam" id="PF00860">
    <property type="entry name" value="Xan_ur_permease"/>
    <property type="match status" value="1"/>
</dbReference>